<dbReference type="SUPFAM" id="SSF57850">
    <property type="entry name" value="RING/U-box"/>
    <property type="match status" value="1"/>
</dbReference>
<evidence type="ECO:0000256" key="3">
    <source>
        <dbReference type="ARBA" id="ARBA00022679"/>
    </source>
</evidence>
<evidence type="ECO:0000313" key="10">
    <source>
        <dbReference type="EnsemblMetazoa" id="AAEL011580-PA"/>
    </source>
</evidence>
<accession>A0A1S4FU02</accession>
<dbReference type="Gene3D" id="3.30.40.10">
    <property type="entry name" value="Zinc/RING finger domain, C3HC4 (zinc finger)"/>
    <property type="match status" value="1"/>
</dbReference>
<dbReference type="FunCoup" id="A0A1S4FU02">
    <property type="interactions" value="353"/>
</dbReference>
<name>A0A1S4FU02_AEDAE</name>
<dbReference type="GO" id="GO:0008270">
    <property type="term" value="F:zinc ion binding"/>
    <property type="evidence" value="ECO:0007669"/>
    <property type="project" value="UniProtKB-KW"/>
</dbReference>
<evidence type="ECO:0000259" key="9">
    <source>
        <dbReference type="PROSITE" id="PS50089"/>
    </source>
</evidence>
<dbReference type="PANTHER" id="PTHR45931">
    <property type="entry name" value="SI:CH211-59O9.10"/>
    <property type="match status" value="1"/>
</dbReference>
<evidence type="ECO:0000256" key="1">
    <source>
        <dbReference type="ARBA" id="ARBA00000900"/>
    </source>
</evidence>
<dbReference type="InterPro" id="IPR011016">
    <property type="entry name" value="Znf_RING-CH"/>
</dbReference>
<dbReference type="PANTHER" id="PTHR45931:SF16">
    <property type="entry name" value="RING_U-BOX SUPERFAMILY PROTEIN"/>
    <property type="match status" value="1"/>
</dbReference>
<keyword evidence="6" id="KW-0833">Ubl conjugation pathway</keyword>
<sequence length="147" mass="17430">MADYFEELGCEPISAEQNENHQLMLMVRFLQQNGFFSDEFRSDTLPPPASKEVVKNLPEKVVTKDDERCTICIKPNEEENEMFLVLPCKHDFHKSCIMPWLEKTNSCPLCRHELLTDDENYEQQKKFRERAARREQEIEELHNSMYG</sequence>
<dbReference type="SMART" id="SM00744">
    <property type="entry name" value="RINGv"/>
    <property type="match status" value="1"/>
</dbReference>
<protein>
    <recommendedName>
        <fullName evidence="2">RING-type E3 ubiquitin transferase</fullName>
        <ecNumber evidence="2">2.3.2.27</ecNumber>
    </recommendedName>
</protein>
<evidence type="ECO:0000256" key="5">
    <source>
        <dbReference type="ARBA" id="ARBA00022771"/>
    </source>
</evidence>
<dbReference type="OrthoDB" id="21204at2759"/>
<keyword evidence="5" id="KW-0863">Zinc-finger</keyword>
<dbReference type="Proteomes" id="UP000008820">
    <property type="component" value="Chromosome 1"/>
</dbReference>
<keyword evidence="4" id="KW-0479">Metal-binding</keyword>
<evidence type="ECO:0000256" key="8">
    <source>
        <dbReference type="ARBA" id="ARBA00038197"/>
    </source>
</evidence>
<dbReference type="GO" id="GO:0016567">
    <property type="term" value="P:protein ubiquitination"/>
    <property type="evidence" value="ECO:0007669"/>
    <property type="project" value="UniProtKB-ARBA"/>
</dbReference>
<evidence type="ECO:0000256" key="6">
    <source>
        <dbReference type="ARBA" id="ARBA00022786"/>
    </source>
</evidence>
<reference evidence="10 11" key="1">
    <citation type="submission" date="2017-06" db="EMBL/GenBank/DDBJ databases">
        <title>Aedes aegypti genome working group (AGWG) sequencing and assembly.</title>
        <authorList>
            <consortium name="Aedes aegypti Genome Working Group (AGWG)"/>
            <person name="Matthews B.J."/>
        </authorList>
    </citation>
    <scope>NUCLEOTIDE SEQUENCE [LARGE SCALE GENOMIC DNA]</scope>
    <source>
        <strain evidence="10 11">LVP_AGWG</strain>
    </source>
</reference>
<dbReference type="EnsemblMetazoa" id="AAEL011580-RA">
    <property type="protein sequence ID" value="AAEL011580-PA"/>
    <property type="gene ID" value="AAEL011580"/>
</dbReference>
<dbReference type="PROSITE" id="PS50089">
    <property type="entry name" value="ZF_RING_2"/>
    <property type="match status" value="1"/>
</dbReference>
<keyword evidence="11" id="KW-1185">Reference proteome</keyword>
<dbReference type="GO" id="GO:0005634">
    <property type="term" value="C:nucleus"/>
    <property type="evidence" value="ECO:0007669"/>
    <property type="project" value="TreeGrafter"/>
</dbReference>
<feature type="domain" description="RING-type" evidence="9">
    <location>
        <begin position="69"/>
        <end position="111"/>
    </location>
</feature>
<dbReference type="InParanoid" id="A0A1S4FU02"/>
<dbReference type="GO" id="GO:0006511">
    <property type="term" value="P:ubiquitin-dependent protein catabolic process"/>
    <property type="evidence" value="ECO:0007669"/>
    <property type="project" value="TreeGrafter"/>
</dbReference>
<reference evidence="10" key="2">
    <citation type="submission" date="2020-05" db="UniProtKB">
        <authorList>
            <consortium name="EnsemblMetazoa"/>
        </authorList>
    </citation>
    <scope>IDENTIFICATION</scope>
    <source>
        <strain evidence="10">LVP_AGWG</strain>
    </source>
</reference>
<dbReference type="InterPro" id="IPR051834">
    <property type="entry name" value="RING_finger_E3_ligase"/>
</dbReference>
<organism evidence="10 11">
    <name type="scientific">Aedes aegypti</name>
    <name type="common">Yellowfever mosquito</name>
    <name type="synonym">Culex aegypti</name>
    <dbReference type="NCBI Taxonomy" id="7159"/>
    <lineage>
        <taxon>Eukaryota</taxon>
        <taxon>Metazoa</taxon>
        <taxon>Ecdysozoa</taxon>
        <taxon>Arthropoda</taxon>
        <taxon>Hexapoda</taxon>
        <taxon>Insecta</taxon>
        <taxon>Pterygota</taxon>
        <taxon>Neoptera</taxon>
        <taxon>Endopterygota</taxon>
        <taxon>Diptera</taxon>
        <taxon>Nematocera</taxon>
        <taxon>Culicoidea</taxon>
        <taxon>Culicidae</taxon>
        <taxon>Culicinae</taxon>
        <taxon>Aedini</taxon>
        <taxon>Aedes</taxon>
        <taxon>Stegomyia</taxon>
    </lineage>
</organism>
<evidence type="ECO:0000256" key="4">
    <source>
        <dbReference type="ARBA" id="ARBA00022723"/>
    </source>
</evidence>
<evidence type="ECO:0000256" key="7">
    <source>
        <dbReference type="ARBA" id="ARBA00022833"/>
    </source>
</evidence>
<dbReference type="InterPro" id="IPR013083">
    <property type="entry name" value="Znf_RING/FYVE/PHD"/>
</dbReference>
<dbReference type="GO" id="GO:0061630">
    <property type="term" value="F:ubiquitin protein ligase activity"/>
    <property type="evidence" value="ECO:0007669"/>
    <property type="project" value="UniProtKB-EC"/>
</dbReference>
<keyword evidence="7" id="KW-0862">Zinc</keyword>
<evidence type="ECO:0000256" key="2">
    <source>
        <dbReference type="ARBA" id="ARBA00012483"/>
    </source>
</evidence>
<dbReference type="FunFam" id="3.30.40.10:FF:000127">
    <property type="entry name" value="E3 ubiquitin-protein ligase RNF181"/>
    <property type="match status" value="1"/>
</dbReference>
<evidence type="ECO:0000313" key="11">
    <source>
        <dbReference type="Proteomes" id="UP000008820"/>
    </source>
</evidence>
<keyword evidence="3" id="KW-0808">Transferase</keyword>
<dbReference type="SMART" id="SM00184">
    <property type="entry name" value="RING"/>
    <property type="match status" value="1"/>
</dbReference>
<dbReference type="InterPro" id="IPR001841">
    <property type="entry name" value="Znf_RING"/>
</dbReference>
<dbReference type="Pfam" id="PF13639">
    <property type="entry name" value="zf-RING_2"/>
    <property type="match status" value="1"/>
</dbReference>
<dbReference type="VEuPathDB" id="VectorBase:AAEL011580"/>
<comment type="catalytic activity">
    <reaction evidence="1">
        <text>S-ubiquitinyl-[E2 ubiquitin-conjugating enzyme]-L-cysteine + [acceptor protein]-L-lysine = [E2 ubiquitin-conjugating enzyme]-L-cysteine + N(6)-ubiquitinyl-[acceptor protein]-L-lysine.</text>
        <dbReference type="EC" id="2.3.2.27"/>
    </reaction>
</comment>
<comment type="similarity">
    <text evidence="8">Belongs to the RNF181 family.</text>
</comment>
<gene>
    <name evidence="10" type="primary">5575024</name>
</gene>
<dbReference type="EC" id="2.3.2.27" evidence="2"/>
<proteinExistence type="inferred from homology"/>
<dbReference type="AlphaFoldDB" id="A0A1S4FU02"/>